<feature type="transmembrane region" description="Helical" evidence="1">
    <location>
        <begin position="12"/>
        <end position="31"/>
    </location>
</feature>
<evidence type="ECO:0000313" key="3">
    <source>
        <dbReference type="EMBL" id="MFD1052490.1"/>
    </source>
</evidence>
<keyword evidence="3" id="KW-0560">Oxidoreductase</keyword>
<keyword evidence="4" id="KW-1185">Reference proteome</keyword>
<feature type="non-terminal residue" evidence="3">
    <location>
        <position position="57"/>
    </location>
</feature>
<reference evidence="4" key="1">
    <citation type="journal article" date="2019" name="Int. J. Syst. Evol. Microbiol.">
        <title>The Global Catalogue of Microorganisms (GCM) 10K type strain sequencing project: providing services to taxonomists for standard genome sequencing and annotation.</title>
        <authorList>
            <consortium name="The Broad Institute Genomics Platform"/>
            <consortium name="The Broad Institute Genome Sequencing Center for Infectious Disease"/>
            <person name="Wu L."/>
            <person name="Ma J."/>
        </authorList>
    </citation>
    <scope>NUCLEOTIDE SEQUENCE [LARGE SCALE GENOMIC DNA]</scope>
    <source>
        <strain evidence="4">JCM 31486</strain>
    </source>
</reference>
<dbReference type="EMBL" id="JBHTIS010004465">
    <property type="protein sequence ID" value="MFD1052490.1"/>
    <property type="molecule type" value="Genomic_DNA"/>
</dbReference>
<keyword evidence="1" id="KW-0812">Transmembrane</keyword>
<sequence>MTQADENTTVVVVGGGVAGLALGTFLLRSGIRCVVLEKNSRGYVEHRQRAGALDARG</sequence>
<name>A0ABW3MSL8_9PSEU</name>
<keyword evidence="1" id="KW-0472">Membrane</keyword>
<accession>A0ABW3MSL8</accession>
<comment type="caution">
    <text evidence="3">The sequence shown here is derived from an EMBL/GenBank/DDBJ whole genome shotgun (WGS) entry which is preliminary data.</text>
</comment>
<evidence type="ECO:0000259" key="2">
    <source>
        <dbReference type="Pfam" id="PF01494"/>
    </source>
</evidence>
<keyword evidence="3" id="KW-0503">Monooxygenase</keyword>
<protein>
    <submittedName>
        <fullName evidence="3">FAD-dependent monooxygenase</fullName>
    </submittedName>
</protein>
<dbReference type="InterPro" id="IPR036188">
    <property type="entry name" value="FAD/NAD-bd_sf"/>
</dbReference>
<gene>
    <name evidence="3" type="ORF">ACFQ1S_46330</name>
</gene>
<feature type="domain" description="FAD-binding" evidence="2">
    <location>
        <begin position="8"/>
        <end position="56"/>
    </location>
</feature>
<dbReference type="InterPro" id="IPR002938">
    <property type="entry name" value="FAD-bd"/>
</dbReference>
<dbReference type="Proteomes" id="UP001597045">
    <property type="component" value="Unassembled WGS sequence"/>
</dbReference>
<dbReference type="Pfam" id="PF01494">
    <property type="entry name" value="FAD_binding_3"/>
    <property type="match status" value="1"/>
</dbReference>
<keyword evidence="1" id="KW-1133">Transmembrane helix</keyword>
<evidence type="ECO:0000256" key="1">
    <source>
        <dbReference type="SAM" id="Phobius"/>
    </source>
</evidence>
<dbReference type="SUPFAM" id="SSF51905">
    <property type="entry name" value="FAD/NAD(P)-binding domain"/>
    <property type="match status" value="1"/>
</dbReference>
<dbReference type="GO" id="GO:0004497">
    <property type="term" value="F:monooxygenase activity"/>
    <property type="evidence" value="ECO:0007669"/>
    <property type="project" value="UniProtKB-KW"/>
</dbReference>
<organism evidence="3 4">
    <name type="scientific">Kibdelosporangium lantanae</name>
    <dbReference type="NCBI Taxonomy" id="1497396"/>
    <lineage>
        <taxon>Bacteria</taxon>
        <taxon>Bacillati</taxon>
        <taxon>Actinomycetota</taxon>
        <taxon>Actinomycetes</taxon>
        <taxon>Pseudonocardiales</taxon>
        <taxon>Pseudonocardiaceae</taxon>
        <taxon>Kibdelosporangium</taxon>
    </lineage>
</organism>
<evidence type="ECO:0000313" key="4">
    <source>
        <dbReference type="Proteomes" id="UP001597045"/>
    </source>
</evidence>
<dbReference type="Gene3D" id="3.50.50.60">
    <property type="entry name" value="FAD/NAD(P)-binding domain"/>
    <property type="match status" value="1"/>
</dbReference>
<proteinExistence type="predicted"/>